<dbReference type="Proteomes" id="UP000595374">
    <property type="component" value="Chromosome"/>
</dbReference>
<dbReference type="GO" id="GO:0003855">
    <property type="term" value="F:3-dehydroquinate dehydratase activity"/>
    <property type="evidence" value="ECO:0007669"/>
    <property type="project" value="UniProtKB-UniRule"/>
</dbReference>
<dbReference type="HAMAP" id="MF_00214">
    <property type="entry name" value="AroD"/>
    <property type="match status" value="1"/>
</dbReference>
<dbReference type="InterPro" id="IPR001381">
    <property type="entry name" value="DHquinase_I"/>
</dbReference>
<comment type="catalytic activity">
    <reaction evidence="1 4">
        <text>3-dehydroquinate = 3-dehydroshikimate + H2O</text>
        <dbReference type="Rhea" id="RHEA:21096"/>
        <dbReference type="ChEBI" id="CHEBI:15377"/>
        <dbReference type="ChEBI" id="CHEBI:16630"/>
        <dbReference type="ChEBI" id="CHEBI:32364"/>
        <dbReference type="EC" id="4.2.1.10"/>
    </reaction>
</comment>
<keyword evidence="2 4" id="KW-0456">Lyase</keyword>
<dbReference type="Gene3D" id="3.20.20.70">
    <property type="entry name" value="Aldolase class I"/>
    <property type="match status" value="1"/>
</dbReference>
<dbReference type="SUPFAM" id="SSF51569">
    <property type="entry name" value="Aldolase"/>
    <property type="match status" value="1"/>
</dbReference>
<dbReference type="AlphaFoldDB" id="A0A7T4A050"/>
<comment type="pathway">
    <text evidence="4">Metabolic intermediate biosynthesis; chorismate biosynthesis; chorismate from D-erythrose 4-phosphate and phosphoenolpyruvate: step 3/7.</text>
</comment>
<accession>A0A7T4A050</accession>
<evidence type="ECO:0000256" key="3">
    <source>
        <dbReference type="ARBA" id="ARBA00023270"/>
    </source>
</evidence>
<keyword evidence="3 4" id="KW-0704">Schiff base</keyword>
<name>A0A7T4A050_9MICO</name>
<feature type="compositionally biased region" description="Low complexity" evidence="5">
    <location>
        <begin position="10"/>
        <end position="32"/>
    </location>
</feature>
<keyword evidence="4" id="KW-0028">Amino-acid biosynthesis</keyword>
<keyword evidence="4" id="KW-0057">Aromatic amino acid biosynthesis</keyword>
<proteinExistence type="inferred from homology"/>
<evidence type="ECO:0000313" key="7">
    <source>
        <dbReference type="Proteomes" id="UP000595374"/>
    </source>
</evidence>
<dbReference type="GO" id="GO:0009423">
    <property type="term" value="P:chorismate biosynthetic process"/>
    <property type="evidence" value="ECO:0007669"/>
    <property type="project" value="UniProtKB-UniRule"/>
</dbReference>
<feature type="binding site" evidence="4">
    <location>
        <begin position="69"/>
        <end position="71"/>
    </location>
    <ligand>
        <name>3-dehydroquinate</name>
        <dbReference type="ChEBI" id="CHEBI:32364"/>
    </ligand>
</feature>
<dbReference type="UniPathway" id="UPA00053">
    <property type="reaction ID" value="UER00086"/>
</dbReference>
<feature type="binding site" evidence="4">
    <location>
        <position position="270"/>
    </location>
    <ligand>
        <name>3-dehydroquinate</name>
        <dbReference type="ChEBI" id="CHEBI:32364"/>
    </ligand>
</feature>
<feature type="active site" description="Schiff-base intermediate with substrate" evidence="4">
    <location>
        <position position="209"/>
    </location>
</feature>
<reference evidence="6 7" key="1">
    <citation type="submission" date="2020-12" db="EMBL/GenBank/DDBJ databases">
        <title>FDA dAtabase for Regulatory Grade micrObial Sequences (FDA-ARGOS): Supporting development and validation of Infectious Disease Dx tests.</title>
        <authorList>
            <person name="Sproer C."/>
            <person name="Gronow S."/>
            <person name="Severitt S."/>
            <person name="Schroder I."/>
            <person name="Tallon L."/>
            <person name="Sadzewicz L."/>
            <person name="Zhao X."/>
            <person name="Boylan J."/>
            <person name="Ott S."/>
            <person name="Bowen H."/>
            <person name="Vavikolanu K."/>
            <person name="Mehta A."/>
            <person name="Aluvathingal J."/>
            <person name="Nadendla S."/>
            <person name="Lowell S."/>
            <person name="Myers T."/>
            <person name="Yan Y."/>
            <person name="Sichtig H."/>
        </authorList>
    </citation>
    <scope>NUCLEOTIDE SEQUENCE [LARGE SCALE GENOMIC DNA]</scope>
    <source>
        <strain evidence="6 7">FDAARGOS_990</strain>
    </source>
</reference>
<evidence type="ECO:0000256" key="1">
    <source>
        <dbReference type="ARBA" id="ARBA00001864"/>
    </source>
</evidence>
<dbReference type="EMBL" id="CP065989">
    <property type="protein sequence ID" value="QQB14876.1"/>
    <property type="molecule type" value="Genomic_DNA"/>
</dbReference>
<comment type="function">
    <text evidence="4">Involved in the third step of the chorismate pathway, which leads to the biosynthesis of aromatic amino acids. Catalyzes the cis-dehydration of 3-dehydroquinate (DHQ) and introduces the first double bond of the aromatic ring to yield 3-dehydroshikimate.</text>
</comment>
<comment type="caution">
    <text evidence="4">Lacks conserved residue(s) required for the propagation of feature annotation.</text>
</comment>
<feature type="binding site" evidence="4">
    <location>
        <position position="274"/>
    </location>
    <ligand>
        <name>3-dehydroquinate</name>
        <dbReference type="ChEBI" id="CHEBI:32364"/>
    </ligand>
</feature>
<feature type="region of interest" description="Disordered" evidence="5">
    <location>
        <begin position="8"/>
        <end position="36"/>
    </location>
</feature>
<dbReference type="InterPro" id="IPR013785">
    <property type="entry name" value="Aldolase_TIM"/>
</dbReference>
<feature type="binding site" evidence="4">
    <location>
        <position position="251"/>
    </location>
    <ligand>
        <name>3-dehydroquinate</name>
        <dbReference type="ChEBI" id="CHEBI:32364"/>
    </ligand>
</feature>
<dbReference type="Pfam" id="PF01487">
    <property type="entry name" value="DHquinase_I"/>
    <property type="match status" value="1"/>
</dbReference>
<dbReference type="GO" id="GO:0008652">
    <property type="term" value="P:amino acid biosynthetic process"/>
    <property type="evidence" value="ECO:0007669"/>
    <property type="project" value="UniProtKB-KW"/>
</dbReference>
<dbReference type="GO" id="GO:0009073">
    <property type="term" value="P:aromatic amino acid family biosynthetic process"/>
    <property type="evidence" value="ECO:0007669"/>
    <property type="project" value="UniProtKB-KW"/>
</dbReference>
<protein>
    <recommendedName>
        <fullName evidence="4">3-dehydroquinate dehydratase</fullName>
        <shortName evidence="4">3-dehydroquinase</shortName>
        <ecNumber evidence="4">4.2.1.10</ecNumber>
    </recommendedName>
    <alternativeName>
        <fullName evidence="4">Type I DHQase</fullName>
    </alternativeName>
    <alternativeName>
        <fullName evidence="4">Type I dehydroquinase</fullName>
        <shortName evidence="4">DHQ1</shortName>
    </alternativeName>
</protein>
<comment type="subunit">
    <text evidence="4">Homodimer.</text>
</comment>
<dbReference type="GO" id="GO:0046279">
    <property type="term" value="P:3,4-dihydroxybenzoate biosynthetic process"/>
    <property type="evidence" value="ECO:0007669"/>
    <property type="project" value="TreeGrafter"/>
</dbReference>
<evidence type="ECO:0000256" key="2">
    <source>
        <dbReference type="ARBA" id="ARBA00023239"/>
    </source>
</evidence>
<dbReference type="EC" id="4.2.1.10" evidence="4"/>
<dbReference type="CDD" id="cd00502">
    <property type="entry name" value="DHQase_I"/>
    <property type="match status" value="1"/>
</dbReference>
<sequence>MKPLPFLLDSAPASDSAPGAAAPTAPSSTPATRNPRRPAVIVPVLHTDAELLALGCREAADSGLVDVIEWRVDPLVADTLDPAGGGVDAVAEAIRELAPHATAAGLPVLATLRTAAEGGEAELSDAAYAEVVAGLAAALTDANAAAGASVPIAIDVEIARDSAQDVIGVLRTVGVPVVASRHNFSDTERVADMRETLNEMRAAGAAVVKIAMMPTTAPDVADLLRATAEADADLDCPVLGISMGELGRTSRILGADFGSCATFAQMGTASAPGQIAAGELAVILDRLYA</sequence>
<evidence type="ECO:0000313" key="6">
    <source>
        <dbReference type="EMBL" id="QQB14876.1"/>
    </source>
</evidence>
<gene>
    <name evidence="4" type="primary">aroD</name>
    <name evidence="6" type="ORF">I6H47_02535</name>
</gene>
<dbReference type="RefSeq" id="WP_198499921.1">
    <property type="nucleotide sequence ID" value="NZ_CP065989.1"/>
</dbReference>
<dbReference type="PANTHER" id="PTHR43699">
    <property type="entry name" value="3-DEHYDROQUINATE DEHYDRATASE"/>
    <property type="match status" value="1"/>
</dbReference>
<feature type="active site" description="Proton donor/acceptor" evidence="4">
    <location>
        <position position="182"/>
    </location>
</feature>
<evidence type="ECO:0000256" key="4">
    <source>
        <dbReference type="HAMAP-Rule" id="MF_00214"/>
    </source>
</evidence>
<dbReference type="InterPro" id="IPR050146">
    <property type="entry name" value="Type-I_3-dehydroquinase"/>
</dbReference>
<dbReference type="PANTHER" id="PTHR43699:SF1">
    <property type="entry name" value="3-DEHYDROQUINATE DEHYDRATASE"/>
    <property type="match status" value="1"/>
</dbReference>
<evidence type="ECO:0000256" key="5">
    <source>
        <dbReference type="SAM" id="MobiDB-lite"/>
    </source>
</evidence>
<comment type="similarity">
    <text evidence="4">Belongs to the type-I 3-dehydroquinase family.</text>
</comment>
<organism evidence="6 7">
    <name type="scientific">Brevibacterium casei</name>
    <dbReference type="NCBI Taxonomy" id="33889"/>
    <lineage>
        <taxon>Bacteria</taxon>
        <taxon>Bacillati</taxon>
        <taxon>Actinomycetota</taxon>
        <taxon>Actinomycetes</taxon>
        <taxon>Micrococcales</taxon>
        <taxon>Brevibacteriaceae</taxon>
        <taxon>Brevibacterium</taxon>
    </lineage>
</organism>
<feature type="binding site" evidence="4">
    <location>
        <position position="113"/>
    </location>
    <ligand>
        <name>3-dehydroquinate</name>
        <dbReference type="ChEBI" id="CHEBI:32364"/>
    </ligand>
</feature>